<feature type="domain" description="EamA" evidence="6">
    <location>
        <begin position="41"/>
        <end position="173"/>
    </location>
</feature>
<feature type="transmembrane region" description="Helical" evidence="5">
    <location>
        <begin position="191"/>
        <end position="210"/>
    </location>
</feature>
<comment type="subcellular location">
    <subcellularLocation>
        <location evidence="1">Membrane</location>
        <topology evidence="1">Multi-pass membrane protein</topology>
    </subcellularLocation>
</comment>
<dbReference type="GO" id="GO:0016020">
    <property type="term" value="C:membrane"/>
    <property type="evidence" value="ECO:0007669"/>
    <property type="project" value="UniProtKB-SubCell"/>
</dbReference>
<feature type="transmembrane region" description="Helical" evidence="5">
    <location>
        <begin position="157"/>
        <end position="179"/>
    </location>
</feature>
<protein>
    <recommendedName>
        <fullName evidence="6">EamA domain-containing protein</fullName>
    </recommendedName>
</protein>
<feature type="transmembrane region" description="Helical" evidence="5">
    <location>
        <begin position="129"/>
        <end position="150"/>
    </location>
</feature>
<dbReference type="Pfam" id="PF00892">
    <property type="entry name" value="EamA"/>
    <property type="match status" value="2"/>
</dbReference>
<name>A0AAD5Q690_PYTIN</name>
<keyword evidence="2 5" id="KW-0812">Transmembrane</keyword>
<evidence type="ECO:0000256" key="2">
    <source>
        <dbReference type="ARBA" id="ARBA00022692"/>
    </source>
</evidence>
<feature type="transmembrane region" description="Helical" evidence="5">
    <location>
        <begin position="222"/>
        <end position="241"/>
    </location>
</feature>
<keyword evidence="8" id="KW-1185">Reference proteome</keyword>
<dbReference type="InterPro" id="IPR000620">
    <property type="entry name" value="EamA_dom"/>
</dbReference>
<accession>A0AAD5Q690</accession>
<feature type="transmembrane region" description="Helical" evidence="5">
    <location>
        <begin position="39"/>
        <end position="60"/>
    </location>
</feature>
<evidence type="ECO:0000256" key="4">
    <source>
        <dbReference type="ARBA" id="ARBA00023136"/>
    </source>
</evidence>
<feature type="transmembrane region" description="Helical" evidence="5">
    <location>
        <begin position="105"/>
        <end position="123"/>
    </location>
</feature>
<feature type="transmembrane region" description="Helical" evidence="5">
    <location>
        <begin position="72"/>
        <end position="93"/>
    </location>
</feature>
<keyword evidence="4 5" id="KW-0472">Membrane</keyword>
<evidence type="ECO:0000313" key="8">
    <source>
        <dbReference type="Proteomes" id="UP001209570"/>
    </source>
</evidence>
<dbReference type="Proteomes" id="UP001209570">
    <property type="component" value="Unassembled WGS sequence"/>
</dbReference>
<gene>
    <name evidence="7" type="ORF">P43SY_009502</name>
</gene>
<evidence type="ECO:0000256" key="3">
    <source>
        <dbReference type="ARBA" id="ARBA00022989"/>
    </source>
</evidence>
<evidence type="ECO:0000256" key="5">
    <source>
        <dbReference type="SAM" id="Phobius"/>
    </source>
</evidence>
<feature type="transmembrane region" description="Helical" evidence="5">
    <location>
        <begin position="310"/>
        <end position="327"/>
    </location>
</feature>
<reference evidence="7" key="1">
    <citation type="submission" date="2021-12" db="EMBL/GenBank/DDBJ databases">
        <title>Prjna785345.</title>
        <authorList>
            <person name="Rujirawat T."/>
            <person name="Krajaejun T."/>
        </authorList>
    </citation>
    <scope>NUCLEOTIDE SEQUENCE</scope>
    <source>
        <strain evidence="7">Pi057C3</strain>
    </source>
</reference>
<evidence type="ECO:0000256" key="1">
    <source>
        <dbReference type="ARBA" id="ARBA00004141"/>
    </source>
</evidence>
<evidence type="ECO:0000313" key="7">
    <source>
        <dbReference type="EMBL" id="KAJ0400584.1"/>
    </source>
</evidence>
<evidence type="ECO:0000259" key="6">
    <source>
        <dbReference type="Pfam" id="PF00892"/>
    </source>
</evidence>
<dbReference type="AlphaFoldDB" id="A0AAD5Q690"/>
<dbReference type="PANTHER" id="PTHR22911:SF6">
    <property type="entry name" value="SOLUTE CARRIER FAMILY 35 MEMBER G1"/>
    <property type="match status" value="1"/>
</dbReference>
<keyword evidence="3 5" id="KW-1133">Transmembrane helix</keyword>
<feature type="transmembrane region" description="Helical" evidence="5">
    <location>
        <begin position="253"/>
        <end position="272"/>
    </location>
</feature>
<dbReference type="SUPFAM" id="SSF103481">
    <property type="entry name" value="Multidrug resistance efflux transporter EmrE"/>
    <property type="match status" value="2"/>
</dbReference>
<proteinExistence type="predicted"/>
<dbReference type="InterPro" id="IPR037185">
    <property type="entry name" value="EmrE-like"/>
</dbReference>
<dbReference type="EMBL" id="JAKCXM010000151">
    <property type="protein sequence ID" value="KAJ0400584.1"/>
    <property type="molecule type" value="Genomic_DNA"/>
</dbReference>
<feature type="domain" description="EamA" evidence="6">
    <location>
        <begin position="193"/>
        <end position="325"/>
    </location>
</feature>
<comment type="caution">
    <text evidence="7">The sequence shown here is derived from an EMBL/GenBank/DDBJ whole genome shotgun (WGS) entry which is preliminary data.</text>
</comment>
<dbReference type="PANTHER" id="PTHR22911">
    <property type="entry name" value="ACYL-MALONYL CONDENSING ENZYME-RELATED"/>
    <property type="match status" value="1"/>
</dbReference>
<sequence length="333" mass="36266">MVAHESRIGEDVALLPTTQSPYKLTDSVHATESGPRPHALLGIACVATSAVCFSLMSTMVKYATFSMTSMEAIFWRSAVAIVPNYGFIWYKSISMRVRPEQRAMLLYRCIAGFSSISFAFYAFSQMVLADASVVVFTSPVITFLLGACLLGERVDPVSFVCALLSFGGLVCVVRPGFIFGYDHATAEMDGSWIAIASAILGAIGQAFVFITVRKLQGINVHVIVHYFMLFSVVGSAVYMAFVQRRFVMPATFQLWAAVISGGIFTFLGQLFLTKGFQLEKAGIASVMRYLDVVCVFLWDDVLLGEVINSWSVVGAGIIIVCASIIALRKAKVL</sequence>
<organism evidence="7 8">
    <name type="scientific">Pythium insidiosum</name>
    <name type="common">Pythiosis disease agent</name>
    <dbReference type="NCBI Taxonomy" id="114742"/>
    <lineage>
        <taxon>Eukaryota</taxon>
        <taxon>Sar</taxon>
        <taxon>Stramenopiles</taxon>
        <taxon>Oomycota</taxon>
        <taxon>Peronosporomycetes</taxon>
        <taxon>Pythiales</taxon>
        <taxon>Pythiaceae</taxon>
        <taxon>Pythium</taxon>
    </lineage>
</organism>